<name>C0QCW4_DESAH</name>
<keyword evidence="3" id="KW-1185">Reference proteome</keyword>
<evidence type="ECO:0000256" key="1">
    <source>
        <dbReference type="SAM" id="MobiDB-lite"/>
    </source>
</evidence>
<dbReference type="eggNOG" id="COG0840">
    <property type="taxonomic scope" value="Bacteria"/>
</dbReference>
<dbReference type="STRING" id="177437.HRM2_41390"/>
<evidence type="ECO:0000313" key="3">
    <source>
        <dbReference type="Proteomes" id="UP000000442"/>
    </source>
</evidence>
<evidence type="ECO:0000313" key="2">
    <source>
        <dbReference type="EMBL" id="ACN17196.1"/>
    </source>
</evidence>
<protein>
    <submittedName>
        <fullName evidence="2">Methyl-accepting chemotaxis protein McpB</fullName>
    </submittedName>
</protein>
<accession>C0QCW4</accession>
<gene>
    <name evidence="2" type="ordered locus">HRM2_41390</name>
</gene>
<dbReference type="Proteomes" id="UP000000442">
    <property type="component" value="Chromosome"/>
</dbReference>
<dbReference type="EMBL" id="CP001087">
    <property type="protein sequence ID" value="ACN17196.1"/>
    <property type="molecule type" value="Genomic_DNA"/>
</dbReference>
<feature type="region of interest" description="Disordered" evidence="1">
    <location>
        <begin position="68"/>
        <end position="97"/>
    </location>
</feature>
<proteinExistence type="predicted"/>
<organism evidence="2 3">
    <name type="scientific">Desulforapulum autotrophicum (strain ATCC 43914 / DSM 3382 / VKM B-1955 / HRM2)</name>
    <name type="common">Desulfobacterium autotrophicum</name>
    <dbReference type="NCBI Taxonomy" id="177437"/>
    <lineage>
        <taxon>Bacteria</taxon>
        <taxon>Pseudomonadati</taxon>
        <taxon>Thermodesulfobacteriota</taxon>
        <taxon>Desulfobacteria</taxon>
        <taxon>Desulfobacterales</taxon>
        <taxon>Desulfobacteraceae</taxon>
        <taxon>Desulforapulum</taxon>
    </lineage>
</organism>
<dbReference type="AlphaFoldDB" id="C0QCW4"/>
<dbReference type="KEGG" id="dat:HRM2_41390"/>
<sequence>MIKSIAGNADSLGTSANSLVSLSQSISSGSDNMSERSCSVAAAAEEMSANMNSVAAANVNMVASAMEEMNATVREQSKRRRSSKTRPPAPEAGRPIQGVMAAPLWTRLAGSFIIKTGSSVSPGWIFPWMPCGIWF</sequence>
<dbReference type="HOGENOM" id="CLU_1882361_0_0_7"/>
<reference evidence="2 3" key="1">
    <citation type="journal article" date="2009" name="Environ. Microbiol.">
        <title>Genome sequence of Desulfobacterium autotrophicum HRM2, a marine sulfate reducer oxidizing organic carbon completely to carbon dioxide.</title>
        <authorList>
            <person name="Strittmatter A.W."/>
            <person name="Liesegang H."/>
            <person name="Rabus R."/>
            <person name="Decker I."/>
            <person name="Amann J."/>
            <person name="Andres S."/>
            <person name="Henne A."/>
            <person name="Fricke W.F."/>
            <person name="Martinez-Arias R."/>
            <person name="Bartels D."/>
            <person name="Goesmann A."/>
            <person name="Krause L."/>
            <person name="Puehler A."/>
            <person name="Klenk H.P."/>
            <person name="Richter M."/>
            <person name="Schuler M."/>
            <person name="Gloeckner F.O."/>
            <person name="Meyerdierks A."/>
            <person name="Gottschalk G."/>
            <person name="Amann R."/>
        </authorList>
    </citation>
    <scope>NUCLEOTIDE SEQUENCE [LARGE SCALE GENOMIC DNA]</scope>
    <source>
        <strain evidence="3">ATCC 43914 / DSM 3382 / HRM2</strain>
    </source>
</reference>